<dbReference type="PROSITE" id="PS01228">
    <property type="entry name" value="COF_1"/>
    <property type="match status" value="1"/>
</dbReference>
<protein>
    <submittedName>
        <fullName evidence="1">HAD family hydrolase</fullName>
    </submittedName>
</protein>
<organism evidence="1 2">
    <name type="scientific">Candidatus Blautia merdavium</name>
    <dbReference type="NCBI Taxonomy" id="2838494"/>
    <lineage>
        <taxon>Bacteria</taxon>
        <taxon>Bacillati</taxon>
        <taxon>Bacillota</taxon>
        <taxon>Clostridia</taxon>
        <taxon>Lachnospirales</taxon>
        <taxon>Lachnospiraceae</taxon>
        <taxon>Blautia</taxon>
    </lineage>
</organism>
<dbReference type="PANTHER" id="PTHR10000:SF8">
    <property type="entry name" value="HAD SUPERFAMILY HYDROLASE-LIKE, TYPE 3"/>
    <property type="match status" value="1"/>
</dbReference>
<dbReference type="Pfam" id="PF08282">
    <property type="entry name" value="Hydrolase_3"/>
    <property type="match status" value="1"/>
</dbReference>
<dbReference type="SUPFAM" id="SSF56784">
    <property type="entry name" value="HAD-like"/>
    <property type="match status" value="1"/>
</dbReference>
<proteinExistence type="predicted"/>
<dbReference type="PROSITE" id="PS01229">
    <property type="entry name" value="COF_2"/>
    <property type="match status" value="1"/>
</dbReference>
<evidence type="ECO:0000313" key="2">
    <source>
        <dbReference type="Proteomes" id="UP000823886"/>
    </source>
</evidence>
<dbReference type="SFLD" id="SFLDG01140">
    <property type="entry name" value="C2.B:_Phosphomannomutase_and_P"/>
    <property type="match status" value="1"/>
</dbReference>
<dbReference type="InterPro" id="IPR036412">
    <property type="entry name" value="HAD-like_sf"/>
</dbReference>
<gene>
    <name evidence="1" type="ORF">H9753_07520</name>
</gene>
<dbReference type="Gene3D" id="3.30.1240.10">
    <property type="match status" value="1"/>
</dbReference>
<dbReference type="Gene3D" id="3.40.50.1000">
    <property type="entry name" value="HAD superfamily/HAD-like"/>
    <property type="match status" value="1"/>
</dbReference>
<dbReference type="NCBIfam" id="TIGR00099">
    <property type="entry name" value="Cof-subfamily"/>
    <property type="match status" value="1"/>
</dbReference>
<dbReference type="GO" id="GO:0016791">
    <property type="term" value="F:phosphatase activity"/>
    <property type="evidence" value="ECO:0007669"/>
    <property type="project" value="UniProtKB-ARBA"/>
</dbReference>
<comment type="caution">
    <text evidence="1">The sequence shown here is derived from an EMBL/GenBank/DDBJ whole genome shotgun (WGS) entry which is preliminary data.</text>
</comment>
<dbReference type="GO" id="GO:0000287">
    <property type="term" value="F:magnesium ion binding"/>
    <property type="evidence" value="ECO:0007669"/>
    <property type="project" value="TreeGrafter"/>
</dbReference>
<dbReference type="PANTHER" id="PTHR10000">
    <property type="entry name" value="PHOSPHOSERINE PHOSPHATASE"/>
    <property type="match status" value="1"/>
</dbReference>
<evidence type="ECO:0000313" key="1">
    <source>
        <dbReference type="EMBL" id="HJC63450.1"/>
    </source>
</evidence>
<name>A0A9D2PQJ1_9FIRM</name>
<dbReference type="GO" id="GO:0005829">
    <property type="term" value="C:cytosol"/>
    <property type="evidence" value="ECO:0007669"/>
    <property type="project" value="TreeGrafter"/>
</dbReference>
<sequence>MNRKLLFFDIDGTLLSENGIPDSTKQALAEARQKGCMLFVNTGRTWVSIPAKIRELDFDGYVCGCGTNIYYKGSRIFSSGISNERCKEVAKRIRQMDIPVFYEADDAIYFDYQSAASDPWICHAREAFETEGKDLDELLNSENLVYDKILMVLKPSREGERLKEFLSEDFECIDRQNDMWEVTQKNCSKATGIRFLCEYLGASAADCYVFGDSENDRSMLEAVPNSVVMGNGEESVKQCCSYVTADLEDDGIWKAMKHFHLV</sequence>
<keyword evidence="1" id="KW-0378">Hydrolase</keyword>
<dbReference type="SFLD" id="SFLDS00003">
    <property type="entry name" value="Haloacid_Dehalogenase"/>
    <property type="match status" value="1"/>
</dbReference>
<reference evidence="1" key="1">
    <citation type="journal article" date="2021" name="PeerJ">
        <title>Extensive microbial diversity within the chicken gut microbiome revealed by metagenomics and culture.</title>
        <authorList>
            <person name="Gilroy R."/>
            <person name="Ravi A."/>
            <person name="Getino M."/>
            <person name="Pursley I."/>
            <person name="Horton D.L."/>
            <person name="Alikhan N.F."/>
            <person name="Baker D."/>
            <person name="Gharbi K."/>
            <person name="Hall N."/>
            <person name="Watson M."/>
            <person name="Adriaenssens E.M."/>
            <person name="Foster-Nyarko E."/>
            <person name="Jarju S."/>
            <person name="Secka A."/>
            <person name="Antonio M."/>
            <person name="Oren A."/>
            <person name="Chaudhuri R.R."/>
            <person name="La Ragione R."/>
            <person name="Hildebrand F."/>
            <person name="Pallen M.J."/>
        </authorList>
    </citation>
    <scope>NUCLEOTIDE SEQUENCE</scope>
    <source>
        <strain evidence="1">ChiBcec2-3848</strain>
    </source>
</reference>
<dbReference type="NCBIfam" id="TIGR01484">
    <property type="entry name" value="HAD-SF-IIB"/>
    <property type="match status" value="1"/>
</dbReference>
<accession>A0A9D2PQJ1</accession>
<reference evidence="1" key="2">
    <citation type="submission" date="2021-04" db="EMBL/GenBank/DDBJ databases">
        <authorList>
            <person name="Gilroy R."/>
        </authorList>
    </citation>
    <scope>NUCLEOTIDE SEQUENCE</scope>
    <source>
        <strain evidence="1">ChiBcec2-3848</strain>
    </source>
</reference>
<dbReference type="EMBL" id="DWVZ01000099">
    <property type="protein sequence ID" value="HJC63450.1"/>
    <property type="molecule type" value="Genomic_DNA"/>
</dbReference>
<dbReference type="InterPro" id="IPR023214">
    <property type="entry name" value="HAD_sf"/>
</dbReference>
<dbReference type="Proteomes" id="UP000823886">
    <property type="component" value="Unassembled WGS sequence"/>
</dbReference>
<dbReference type="AlphaFoldDB" id="A0A9D2PQJ1"/>
<dbReference type="InterPro" id="IPR000150">
    <property type="entry name" value="Cof"/>
</dbReference>
<dbReference type="InterPro" id="IPR006379">
    <property type="entry name" value="HAD-SF_hydro_IIB"/>
</dbReference>